<sequence>MKFEDSKYSEEIPYVKKEFPFGNLYITKQFILSELNEGVHVDHHIASELVSLYLKNLPSGRKVGYIANRLNSYSFDPQLWVEFNDEYDFLVACAIVSYSNFSYLSASLEKQFFSKSLKRCRSLEEAIEWMLNLKEFKKEFSQN</sequence>
<organism evidence="1 2">
    <name type="scientific">Winogradskyella epiphytica</name>
    <dbReference type="NCBI Taxonomy" id="262005"/>
    <lineage>
        <taxon>Bacteria</taxon>
        <taxon>Pseudomonadati</taxon>
        <taxon>Bacteroidota</taxon>
        <taxon>Flavobacteriia</taxon>
        <taxon>Flavobacteriales</taxon>
        <taxon>Flavobacteriaceae</taxon>
        <taxon>Winogradskyella</taxon>
    </lineage>
</organism>
<reference evidence="1 2" key="1">
    <citation type="submission" date="2018-06" db="EMBL/GenBank/DDBJ databases">
        <title>Genomic Encyclopedia of Type Strains, Phase III (KMG-III): the genomes of soil and plant-associated and newly described type strains.</title>
        <authorList>
            <person name="Whitman W."/>
        </authorList>
    </citation>
    <scope>NUCLEOTIDE SEQUENCE [LARGE SCALE GENOMIC DNA]</scope>
    <source>
        <strain evidence="1 2">CECT 7945</strain>
    </source>
</reference>
<name>A0A2V4XU28_9FLAO</name>
<protein>
    <recommendedName>
        <fullName evidence="3">SpoIIAA-like protein</fullName>
    </recommendedName>
</protein>
<evidence type="ECO:0000313" key="1">
    <source>
        <dbReference type="EMBL" id="PYE81871.1"/>
    </source>
</evidence>
<proteinExistence type="predicted"/>
<evidence type="ECO:0000313" key="2">
    <source>
        <dbReference type="Proteomes" id="UP000248054"/>
    </source>
</evidence>
<accession>A0A2V4XU28</accession>
<keyword evidence="2" id="KW-1185">Reference proteome</keyword>
<dbReference type="RefSeq" id="WP_110475245.1">
    <property type="nucleotide sequence ID" value="NZ_BMWQ01000002.1"/>
</dbReference>
<dbReference type="Proteomes" id="UP000248054">
    <property type="component" value="Unassembled WGS sequence"/>
</dbReference>
<gene>
    <name evidence="1" type="ORF">DFQ11_102449</name>
</gene>
<evidence type="ECO:0008006" key="3">
    <source>
        <dbReference type="Google" id="ProtNLM"/>
    </source>
</evidence>
<dbReference type="EMBL" id="QJTD01000002">
    <property type="protein sequence ID" value="PYE81871.1"/>
    <property type="molecule type" value="Genomic_DNA"/>
</dbReference>
<comment type="caution">
    <text evidence="1">The sequence shown here is derived from an EMBL/GenBank/DDBJ whole genome shotgun (WGS) entry which is preliminary data.</text>
</comment>
<dbReference type="AlphaFoldDB" id="A0A2V4XU28"/>
<dbReference type="OrthoDB" id="1144611at2"/>